<dbReference type="Gene3D" id="1.20.58.340">
    <property type="entry name" value="Magnesium transport protein CorA, transmembrane region"/>
    <property type="match status" value="2"/>
</dbReference>
<keyword evidence="3" id="KW-0813">Transport</keyword>
<evidence type="ECO:0000256" key="12">
    <source>
        <dbReference type="SAM" id="Phobius"/>
    </source>
</evidence>
<dbReference type="Proteomes" id="UP000588068">
    <property type="component" value="Unassembled WGS sequence"/>
</dbReference>
<dbReference type="GO" id="GO:0000287">
    <property type="term" value="F:magnesium ion binding"/>
    <property type="evidence" value="ECO:0007669"/>
    <property type="project" value="TreeGrafter"/>
</dbReference>
<sequence>MSEPLRPIPAFLTEGVGADRGLICGFQFGGDAVPREITADTMLESLEKPDSITWLHFNLSESRARRWLLEAQLVPNEMREVLREHDGNRHVELVDDGLLLVMNDFSYDEASDPSEVAPLWCYATASHLITARMHPLKSIDDLRLAMRGPSQAASGFELVAQVLELRTLHLRRRAQRMIDRLDDIEDEILAGDIREQREHLGRTRRVCARWRREFSPERTDLAKFLHRQASQFNPKDAESLQAEVDSLGFAIEEVAELYERAKLLQEELASRLAESTGRNLYVLSILTAVLLPMTLITGVFGMNVAGMPGLHEPGAFWRVMLLVVASGVVTLLGLIWRRLL</sequence>
<dbReference type="GO" id="GO:0015095">
    <property type="term" value="F:magnesium ion transmembrane transporter activity"/>
    <property type="evidence" value="ECO:0007669"/>
    <property type="project" value="TreeGrafter"/>
</dbReference>
<dbReference type="Gene3D" id="3.30.460.20">
    <property type="entry name" value="CorA soluble domain-like"/>
    <property type="match status" value="1"/>
</dbReference>
<evidence type="ECO:0000256" key="6">
    <source>
        <dbReference type="ARBA" id="ARBA00022692"/>
    </source>
</evidence>
<keyword evidence="4" id="KW-1003">Cell membrane</keyword>
<feature type="coiled-coil region" evidence="11">
    <location>
        <begin position="247"/>
        <end position="274"/>
    </location>
</feature>
<evidence type="ECO:0000313" key="13">
    <source>
        <dbReference type="EMBL" id="MBB6091243.1"/>
    </source>
</evidence>
<gene>
    <name evidence="13" type="ORF">HNQ60_000089</name>
</gene>
<keyword evidence="9" id="KW-0406">Ion transport</keyword>
<evidence type="ECO:0000256" key="11">
    <source>
        <dbReference type="SAM" id="Coils"/>
    </source>
</evidence>
<keyword evidence="8 12" id="KW-1133">Transmembrane helix</keyword>
<organism evidence="13 14">
    <name type="scientific">Povalibacter uvarum</name>
    <dbReference type="NCBI Taxonomy" id="732238"/>
    <lineage>
        <taxon>Bacteria</taxon>
        <taxon>Pseudomonadati</taxon>
        <taxon>Pseudomonadota</taxon>
        <taxon>Gammaproteobacteria</taxon>
        <taxon>Steroidobacterales</taxon>
        <taxon>Steroidobacteraceae</taxon>
        <taxon>Povalibacter</taxon>
    </lineage>
</organism>
<feature type="transmembrane region" description="Helical" evidence="12">
    <location>
        <begin position="315"/>
        <end position="336"/>
    </location>
</feature>
<evidence type="ECO:0000256" key="10">
    <source>
        <dbReference type="ARBA" id="ARBA00023136"/>
    </source>
</evidence>
<keyword evidence="11" id="KW-0175">Coiled coil</keyword>
<accession>A0A841HEY3</accession>
<dbReference type="InterPro" id="IPR045861">
    <property type="entry name" value="CorA_cytoplasmic_dom"/>
</dbReference>
<dbReference type="RefSeq" id="WP_184329055.1">
    <property type="nucleotide sequence ID" value="NZ_JACHHZ010000001.1"/>
</dbReference>
<dbReference type="InterPro" id="IPR002523">
    <property type="entry name" value="MgTranspt_CorA/ZnTranspt_ZntB"/>
</dbReference>
<keyword evidence="14" id="KW-1185">Reference proteome</keyword>
<dbReference type="PANTHER" id="PTHR46494">
    <property type="entry name" value="CORA FAMILY METAL ION TRANSPORTER (EUROFUNG)"/>
    <property type="match status" value="1"/>
</dbReference>
<protein>
    <submittedName>
        <fullName evidence="13">Zinc transporter</fullName>
    </submittedName>
</protein>
<proteinExistence type="inferred from homology"/>
<evidence type="ECO:0000256" key="7">
    <source>
        <dbReference type="ARBA" id="ARBA00022833"/>
    </source>
</evidence>
<dbReference type="Pfam" id="PF01544">
    <property type="entry name" value="CorA"/>
    <property type="match status" value="1"/>
</dbReference>
<evidence type="ECO:0000256" key="2">
    <source>
        <dbReference type="ARBA" id="ARBA00009765"/>
    </source>
</evidence>
<keyword evidence="7" id="KW-0862">Zinc</keyword>
<evidence type="ECO:0000256" key="9">
    <source>
        <dbReference type="ARBA" id="ARBA00023065"/>
    </source>
</evidence>
<dbReference type="PANTHER" id="PTHR46494:SF3">
    <property type="entry name" value="ZINC TRANSPORT PROTEIN ZNTB"/>
    <property type="match status" value="1"/>
</dbReference>
<comment type="caution">
    <text evidence="13">The sequence shown here is derived from an EMBL/GenBank/DDBJ whole genome shotgun (WGS) entry which is preliminary data.</text>
</comment>
<evidence type="ECO:0000313" key="14">
    <source>
        <dbReference type="Proteomes" id="UP000588068"/>
    </source>
</evidence>
<dbReference type="InterPro" id="IPR045863">
    <property type="entry name" value="CorA_TM1_TM2"/>
</dbReference>
<keyword evidence="6 12" id="KW-0812">Transmembrane</keyword>
<comment type="similarity">
    <text evidence="2">Belongs to the CorA metal ion transporter (MIT) (TC 1.A.35) family.</text>
</comment>
<evidence type="ECO:0000256" key="1">
    <source>
        <dbReference type="ARBA" id="ARBA00004651"/>
    </source>
</evidence>
<evidence type="ECO:0000256" key="3">
    <source>
        <dbReference type="ARBA" id="ARBA00022448"/>
    </source>
</evidence>
<dbReference type="AlphaFoldDB" id="A0A841HEY3"/>
<evidence type="ECO:0000256" key="5">
    <source>
        <dbReference type="ARBA" id="ARBA00022519"/>
    </source>
</evidence>
<dbReference type="SUPFAM" id="SSF143865">
    <property type="entry name" value="CorA soluble domain-like"/>
    <property type="match status" value="1"/>
</dbReference>
<comment type="subcellular location">
    <subcellularLocation>
        <location evidence="1">Cell membrane</location>
        <topology evidence="1">Multi-pass membrane protein</topology>
    </subcellularLocation>
</comment>
<evidence type="ECO:0000256" key="8">
    <source>
        <dbReference type="ARBA" id="ARBA00022989"/>
    </source>
</evidence>
<evidence type="ECO:0000256" key="4">
    <source>
        <dbReference type="ARBA" id="ARBA00022475"/>
    </source>
</evidence>
<dbReference type="GO" id="GO:0050897">
    <property type="term" value="F:cobalt ion binding"/>
    <property type="evidence" value="ECO:0007669"/>
    <property type="project" value="TreeGrafter"/>
</dbReference>
<dbReference type="SUPFAM" id="SSF144083">
    <property type="entry name" value="Magnesium transport protein CorA, transmembrane region"/>
    <property type="match status" value="1"/>
</dbReference>
<dbReference type="GO" id="GO:0005886">
    <property type="term" value="C:plasma membrane"/>
    <property type="evidence" value="ECO:0007669"/>
    <property type="project" value="UniProtKB-SubCell"/>
</dbReference>
<name>A0A841HEY3_9GAMM</name>
<reference evidence="13 14" key="1">
    <citation type="submission" date="2020-08" db="EMBL/GenBank/DDBJ databases">
        <title>Genomic Encyclopedia of Type Strains, Phase IV (KMG-IV): sequencing the most valuable type-strain genomes for metagenomic binning, comparative biology and taxonomic classification.</title>
        <authorList>
            <person name="Goeker M."/>
        </authorList>
    </citation>
    <scope>NUCLEOTIDE SEQUENCE [LARGE SCALE GENOMIC DNA]</scope>
    <source>
        <strain evidence="13 14">DSM 26723</strain>
    </source>
</reference>
<dbReference type="GO" id="GO:0015087">
    <property type="term" value="F:cobalt ion transmembrane transporter activity"/>
    <property type="evidence" value="ECO:0007669"/>
    <property type="project" value="TreeGrafter"/>
</dbReference>
<keyword evidence="5" id="KW-0997">Cell inner membrane</keyword>
<keyword evidence="10 12" id="KW-0472">Membrane</keyword>
<feature type="transmembrane region" description="Helical" evidence="12">
    <location>
        <begin position="280"/>
        <end position="303"/>
    </location>
</feature>
<dbReference type="EMBL" id="JACHHZ010000001">
    <property type="protein sequence ID" value="MBB6091243.1"/>
    <property type="molecule type" value="Genomic_DNA"/>
</dbReference>